<dbReference type="EMBL" id="JBHSJF010000004">
    <property type="protein sequence ID" value="MFC5067255.1"/>
    <property type="molecule type" value="Genomic_DNA"/>
</dbReference>
<feature type="transmembrane region" description="Helical" evidence="1">
    <location>
        <begin position="79"/>
        <end position="109"/>
    </location>
</feature>
<organism evidence="3 4">
    <name type="scientific">Flaviflagellibacter deserti</name>
    <dbReference type="NCBI Taxonomy" id="2267266"/>
    <lineage>
        <taxon>Bacteria</taxon>
        <taxon>Pseudomonadati</taxon>
        <taxon>Pseudomonadota</taxon>
        <taxon>Alphaproteobacteria</taxon>
        <taxon>Hyphomicrobiales</taxon>
        <taxon>Flaviflagellibacter</taxon>
    </lineage>
</organism>
<keyword evidence="1" id="KW-0472">Membrane</keyword>
<protein>
    <submittedName>
        <fullName evidence="3">Tripartite tricarboxylate transporter TctB family protein</fullName>
    </submittedName>
</protein>
<feature type="transmembrane region" description="Helical" evidence="1">
    <location>
        <begin position="121"/>
        <end position="140"/>
    </location>
</feature>
<evidence type="ECO:0000259" key="2">
    <source>
        <dbReference type="Pfam" id="PF07331"/>
    </source>
</evidence>
<proteinExistence type="predicted"/>
<sequence>MSVRKVDLHDVLFGGFLILVAAGALIATRKLSVGTAANMGPGYMPLAISLGLMAFGVFFTGRGLFRPFRGIEPVQLRPLLAIITSVAVFALLAERLGLVIAALATVIIAGFGGREHRFVESVIFAVILTGCAVLLFVRGLSLPIPVWPW</sequence>
<dbReference type="InterPro" id="IPR009936">
    <property type="entry name" value="DUF1468"/>
</dbReference>
<keyword evidence="1" id="KW-1133">Transmembrane helix</keyword>
<feature type="transmembrane region" description="Helical" evidence="1">
    <location>
        <begin position="40"/>
        <end position="59"/>
    </location>
</feature>
<dbReference type="Pfam" id="PF07331">
    <property type="entry name" value="TctB"/>
    <property type="match status" value="1"/>
</dbReference>
<feature type="transmembrane region" description="Helical" evidence="1">
    <location>
        <begin position="12"/>
        <end position="28"/>
    </location>
</feature>
<keyword evidence="4" id="KW-1185">Reference proteome</keyword>
<dbReference type="RefSeq" id="WP_114957135.1">
    <property type="nucleotide sequence ID" value="NZ_JBHSJF010000004.1"/>
</dbReference>
<name>A0ABV9Z0M9_9HYPH</name>
<gene>
    <name evidence="3" type="ORF">ACFPFW_04405</name>
</gene>
<evidence type="ECO:0000256" key="1">
    <source>
        <dbReference type="SAM" id="Phobius"/>
    </source>
</evidence>
<dbReference type="Proteomes" id="UP001595796">
    <property type="component" value="Unassembled WGS sequence"/>
</dbReference>
<keyword evidence="1" id="KW-0812">Transmembrane</keyword>
<evidence type="ECO:0000313" key="4">
    <source>
        <dbReference type="Proteomes" id="UP001595796"/>
    </source>
</evidence>
<reference evidence="4" key="1">
    <citation type="journal article" date="2019" name="Int. J. Syst. Evol. Microbiol.">
        <title>The Global Catalogue of Microorganisms (GCM) 10K type strain sequencing project: providing services to taxonomists for standard genome sequencing and annotation.</title>
        <authorList>
            <consortium name="The Broad Institute Genomics Platform"/>
            <consortium name="The Broad Institute Genome Sequencing Center for Infectious Disease"/>
            <person name="Wu L."/>
            <person name="Ma J."/>
        </authorList>
    </citation>
    <scope>NUCLEOTIDE SEQUENCE [LARGE SCALE GENOMIC DNA]</scope>
    <source>
        <strain evidence="4">CGMCC 1.16444</strain>
    </source>
</reference>
<evidence type="ECO:0000313" key="3">
    <source>
        <dbReference type="EMBL" id="MFC5067255.1"/>
    </source>
</evidence>
<feature type="domain" description="DUF1468" evidence="2">
    <location>
        <begin position="13"/>
        <end position="145"/>
    </location>
</feature>
<comment type="caution">
    <text evidence="3">The sequence shown here is derived from an EMBL/GenBank/DDBJ whole genome shotgun (WGS) entry which is preliminary data.</text>
</comment>
<accession>A0ABV9Z0M9</accession>